<sequence>GSFSTGNHHPKGLAPP</sequence>
<dbReference type="EMBL" id="ASHM01240244">
    <property type="protein sequence ID" value="PNX69041.1"/>
    <property type="molecule type" value="Genomic_DNA"/>
</dbReference>
<gene>
    <name evidence="1" type="ORF">L195_g064255</name>
</gene>
<evidence type="ECO:0000313" key="1">
    <source>
        <dbReference type="EMBL" id="PNX69041.1"/>
    </source>
</evidence>
<organism evidence="1 2">
    <name type="scientific">Trifolium pratense</name>
    <name type="common">Red clover</name>
    <dbReference type="NCBI Taxonomy" id="57577"/>
    <lineage>
        <taxon>Eukaryota</taxon>
        <taxon>Viridiplantae</taxon>
        <taxon>Streptophyta</taxon>
        <taxon>Embryophyta</taxon>
        <taxon>Tracheophyta</taxon>
        <taxon>Spermatophyta</taxon>
        <taxon>Magnoliopsida</taxon>
        <taxon>eudicotyledons</taxon>
        <taxon>Gunneridae</taxon>
        <taxon>Pentapetalae</taxon>
        <taxon>rosids</taxon>
        <taxon>fabids</taxon>
        <taxon>Fabales</taxon>
        <taxon>Fabaceae</taxon>
        <taxon>Papilionoideae</taxon>
        <taxon>50 kb inversion clade</taxon>
        <taxon>NPAAA clade</taxon>
        <taxon>Hologalegina</taxon>
        <taxon>IRL clade</taxon>
        <taxon>Trifolieae</taxon>
        <taxon>Trifolium</taxon>
    </lineage>
</organism>
<protein>
    <submittedName>
        <fullName evidence="1">Uncharacterized protein</fullName>
    </submittedName>
</protein>
<reference evidence="1 2" key="1">
    <citation type="journal article" date="2014" name="Am. J. Bot.">
        <title>Genome assembly and annotation for red clover (Trifolium pratense; Fabaceae).</title>
        <authorList>
            <person name="Istvanek J."/>
            <person name="Jaros M."/>
            <person name="Krenek A."/>
            <person name="Repkova J."/>
        </authorList>
    </citation>
    <scope>NUCLEOTIDE SEQUENCE [LARGE SCALE GENOMIC DNA]</scope>
    <source>
        <strain evidence="2">cv. Tatra</strain>
        <tissue evidence="1">Young leaves</tissue>
    </source>
</reference>
<reference evidence="1 2" key="2">
    <citation type="journal article" date="2017" name="Front. Plant Sci.">
        <title>Gene Classification and Mining of Molecular Markers Useful in Red Clover (Trifolium pratense) Breeding.</title>
        <authorList>
            <person name="Istvanek J."/>
            <person name="Dluhosova J."/>
            <person name="Dluhos P."/>
            <person name="Patkova L."/>
            <person name="Nedelnik J."/>
            <person name="Repkova J."/>
        </authorList>
    </citation>
    <scope>NUCLEOTIDE SEQUENCE [LARGE SCALE GENOMIC DNA]</scope>
    <source>
        <strain evidence="2">cv. Tatra</strain>
        <tissue evidence="1">Young leaves</tissue>
    </source>
</reference>
<proteinExistence type="predicted"/>
<accession>A0A2K3KRY7</accession>
<evidence type="ECO:0000313" key="2">
    <source>
        <dbReference type="Proteomes" id="UP000236291"/>
    </source>
</evidence>
<comment type="caution">
    <text evidence="1">The sequence shown here is derived from an EMBL/GenBank/DDBJ whole genome shotgun (WGS) entry which is preliminary data.</text>
</comment>
<name>A0A2K3KRY7_TRIPR</name>
<dbReference type="Proteomes" id="UP000236291">
    <property type="component" value="Unassembled WGS sequence"/>
</dbReference>
<dbReference type="AlphaFoldDB" id="A0A2K3KRY7"/>
<feature type="non-terminal residue" evidence="1">
    <location>
        <position position="1"/>
    </location>
</feature>